<accession>A0A246I3N2</accession>
<dbReference type="PANTHER" id="PTHR43877">
    <property type="entry name" value="AMINOALKYLPHOSPHONATE N-ACETYLTRANSFERASE-RELATED-RELATED"/>
    <property type="match status" value="1"/>
</dbReference>
<dbReference type="RefSeq" id="WP_088497306.1">
    <property type="nucleotide sequence ID" value="NZ_CP104289.1"/>
</dbReference>
<dbReference type="InterPro" id="IPR016181">
    <property type="entry name" value="Acyl_CoA_acyltransferase"/>
</dbReference>
<gene>
    <name evidence="4" type="ORF">CEE63_13535</name>
</gene>
<evidence type="ECO:0000259" key="3">
    <source>
        <dbReference type="PROSITE" id="PS51186"/>
    </source>
</evidence>
<keyword evidence="2" id="KW-0012">Acyltransferase</keyword>
<feature type="domain" description="N-acetyltransferase" evidence="3">
    <location>
        <begin position="3"/>
        <end position="154"/>
    </location>
</feature>
<evidence type="ECO:0000256" key="2">
    <source>
        <dbReference type="ARBA" id="ARBA00023315"/>
    </source>
</evidence>
<protein>
    <submittedName>
        <fullName evidence="4">GNAT family N-acetyltransferase</fullName>
    </submittedName>
</protein>
<proteinExistence type="predicted"/>
<comment type="caution">
    <text evidence="4">The sequence shown here is derived from an EMBL/GenBank/DDBJ whole genome shotgun (WGS) entry which is preliminary data.</text>
</comment>
<dbReference type="InterPro" id="IPR000182">
    <property type="entry name" value="GNAT_dom"/>
</dbReference>
<dbReference type="Pfam" id="PF00583">
    <property type="entry name" value="Acetyltransf_1"/>
    <property type="match status" value="1"/>
</dbReference>
<dbReference type="Proteomes" id="UP000197090">
    <property type="component" value="Unassembled WGS sequence"/>
</dbReference>
<name>A0A246I3N2_STEMA</name>
<organism evidence="4 5">
    <name type="scientific">Stenotrophomonas maltophilia</name>
    <name type="common">Pseudomonas maltophilia</name>
    <name type="synonym">Xanthomonas maltophilia</name>
    <dbReference type="NCBI Taxonomy" id="40324"/>
    <lineage>
        <taxon>Bacteria</taxon>
        <taxon>Pseudomonadati</taxon>
        <taxon>Pseudomonadota</taxon>
        <taxon>Gammaproteobacteria</taxon>
        <taxon>Lysobacterales</taxon>
        <taxon>Lysobacteraceae</taxon>
        <taxon>Stenotrophomonas</taxon>
        <taxon>Stenotrophomonas maltophilia group</taxon>
    </lineage>
</organism>
<dbReference type="PANTHER" id="PTHR43877:SF2">
    <property type="entry name" value="AMINOALKYLPHOSPHONATE N-ACETYLTRANSFERASE-RELATED"/>
    <property type="match status" value="1"/>
</dbReference>
<sequence>MDHRLQPVQPHDYALIAGWLDSAAGTLRWAGPGVPYPLRPEQFEQVLQLRERPGRLLLAESGQRVGFGQAWRTQPGTMHLGRLLVAPQARGRGLGRSLVHALIEQAFQSDAVERLTLRVYRNNAAALALYRTLGFEPVDAASTPALLFMQRARR</sequence>
<dbReference type="SUPFAM" id="SSF55729">
    <property type="entry name" value="Acyl-CoA N-acyltransferases (Nat)"/>
    <property type="match status" value="1"/>
</dbReference>
<reference evidence="4 5" key="1">
    <citation type="submission" date="2017-06" db="EMBL/GenBank/DDBJ databases">
        <authorList>
            <person name="Kim H.J."/>
            <person name="Triplett B.A."/>
        </authorList>
    </citation>
    <scope>NUCLEOTIDE SEQUENCE [LARGE SCALE GENOMIC DNA]</scope>
    <source>
        <strain evidence="4 5">594</strain>
    </source>
</reference>
<evidence type="ECO:0000313" key="5">
    <source>
        <dbReference type="Proteomes" id="UP000197090"/>
    </source>
</evidence>
<dbReference type="InterPro" id="IPR050832">
    <property type="entry name" value="Bact_Acetyltransf"/>
</dbReference>
<dbReference type="CDD" id="cd04301">
    <property type="entry name" value="NAT_SF"/>
    <property type="match status" value="1"/>
</dbReference>
<dbReference type="PROSITE" id="PS51186">
    <property type="entry name" value="GNAT"/>
    <property type="match status" value="1"/>
</dbReference>
<dbReference type="AlphaFoldDB" id="A0A246I3N2"/>
<evidence type="ECO:0000256" key="1">
    <source>
        <dbReference type="ARBA" id="ARBA00022679"/>
    </source>
</evidence>
<dbReference type="GO" id="GO:0016747">
    <property type="term" value="F:acyltransferase activity, transferring groups other than amino-acyl groups"/>
    <property type="evidence" value="ECO:0007669"/>
    <property type="project" value="InterPro"/>
</dbReference>
<dbReference type="Gene3D" id="3.40.630.30">
    <property type="match status" value="1"/>
</dbReference>
<evidence type="ECO:0000313" key="4">
    <source>
        <dbReference type="EMBL" id="OWQ72862.1"/>
    </source>
</evidence>
<dbReference type="EMBL" id="NIVX01000083">
    <property type="protein sequence ID" value="OWQ72862.1"/>
    <property type="molecule type" value="Genomic_DNA"/>
</dbReference>
<keyword evidence="1 4" id="KW-0808">Transferase</keyword>